<dbReference type="InParanoid" id="A0A3A9JWD6"/>
<dbReference type="EMBL" id="RFLX01000006">
    <property type="protein sequence ID" value="RMI25150.1"/>
    <property type="molecule type" value="Genomic_DNA"/>
</dbReference>
<keyword evidence="6 7" id="KW-0456">Lyase</keyword>
<dbReference type="InterPro" id="IPR006251">
    <property type="entry name" value="Homoacnase/IPMdehydase_lsu"/>
</dbReference>
<evidence type="ECO:0000256" key="6">
    <source>
        <dbReference type="ARBA" id="ARBA00023239"/>
    </source>
</evidence>
<dbReference type="GO" id="GO:0051539">
    <property type="term" value="F:4 iron, 4 sulfur cluster binding"/>
    <property type="evidence" value="ECO:0007669"/>
    <property type="project" value="UniProtKB-KW"/>
</dbReference>
<evidence type="ECO:0000256" key="4">
    <source>
        <dbReference type="ARBA" id="ARBA00023004"/>
    </source>
</evidence>
<dbReference type="InterPro" id="IPR001030">
    <property type="entry name" value="Acoase/IPM_deHydtase_lsu_aba"/>
</dbReference>
<keyword evidence="7" id="KW-0100">Branched-chain amino acid biosynthesis</keyword>
<protein>
    <recommendedName>
        <fullName evidence="7">3-isopropylmalate dehydratase large subunit</fullName>
        <ecNumber evidence="7">4.2.1.33</ecNumber>
    </recommendedName>
    <alternativeName>
        <fullName evidence="7">Alpha-IPM isomerase</fullName>
        <shortName evidence="7">IPMI</shortName>
    </alternativeName>
    <alternativeName>
        <fullName evidence="7">Isopropylmalate isomerase</fullName>
    </alternativeName>
</protein>
<keyword evidence="5 7" id="KW-0411">Iron-sulfur</keyword>
<dbReference type="NCBIfam" id="NF001614">
    <property type="entry name" value="PRK00402.1"/>
    <property type="match status" value="1"/>
</dbReference>
<feature type="binding site" evidence="7">
    <location>
        <position position="301"/>
    </location>
    <ligand>
        <name>[4Fe-4S] cluster</name>
        <dbReference type="ChEBI" id="CHEBI:49883"/>
    </ligand>
</feature>
<reference evidence="9 12" key="1">
    <citation type="submission" date="2018-09" db="EMBL/GenBank/DDBJ databases">
        <title>Roseomonas sp. nov., isolated from feces of Tibetan antelopes in the Qinghai-Tibet plateau, China.</title>
        <authorList>
            <person name="Tian Z."/>
        </authorList>
    </citation>
    <scope>NUCLEOTIDE SEQUENCE [LARGE SCALE GENOMIC DNA]</scope>
    <source>
        <strain evidence="10 11">Z23</strain>
        <strain evidence="9 12">Z24</strain>
    </source>
</reference>
<evidence type="ECO:0000256" key="2">
    <source>
        <dbReference type="ARBA" id="ARBA00022485"/>
    </source>
</evidence>
<gene>
    <name evidence="7" type="primary">leuC</name>
    <name evidence="9" type="ORF">D6Z83_06250</name>
    <name evidence="10" type="ORF">EBE87_10610</name>
</gene>
<keyword evidence="2 7" id="KW-0004">4Fe-4S</keyword>
<keyword evidence="3 7" id="KW-0479">Metal-binding</keyword>
<dbReference type="Proteomes" id="UP000274097">
    <property type="component" value="Unassembled WGS sequence"/>
</dbReference>
<comment type="subunit">
    <text evidence="1 7">Heterodimer of LeuC and LeuD.</text>
</comment>
<dbReference type="RefSeq" id="WP_120637484.1">
    <property type="nucleotide sequence ID" value="NZ_RAQU01000024.1"/>
</dbReference>
<comment type="pathway">
    <text evidence="7">Amino-acid biosynthesis; L-leucine biosynthesis; L-leucine from 3-methyl-2-oxobutanoate: step 2/4.</text>
</comment>
<dbReference type="InterPro" id="IPR015931">
    <property type="entry name" value="Acnase/IPM_dHydase_lsu_aba_1/3"/>
</dbReference>
<dbReference type="EC" id="4.2.1.33" evidence="7"/>
<dbReference type="NCBIfam" id="TIGR01343">
    <property type="entry name" value="hacA_fam"/>
    <property type="match status" value="1"/>
</dbReference>
<evidence type="ECO:0000313" key="12">
    <source>
        <dbReference type="Proteomes" id="UP000278036"/>
    </source>
</evidence>
<accession>A0A3A9JWD6</accession>
<comment type="cofactor">
    <cofactor evidence="7">
        <name>[4Fe-4S] cluster</name>
        <dbReference type="ChEBI" id="CHEBI:49883"/>
    </cofactor>
    <text evidence="7">Binds 1 [4Fe-4S] cluster per subunit.</text>
</comment>
<evidence type="ECO:0000259" key="8">
    <source>
        <dbReference type="Pfam" id="PF00330"/>
    </source>
</evidence>
<evidence type="ECO:0000256" key="5">
    <source>
        <dbReference type="ARBA" id="ARBA00023014"/>
    </source>
</evidence>
<dbReference type="OrthoDB" id="9802769at2"/>
<dbReference type="NCBIfam" id="TIGR02086">
    <property type="entry name" value="IPMI_arch"/>
    <property type="match status" value="1"/>
</dbReference>
<evidence type="ECO:0000256" key="7">
    <source>
        <dbReference type="HAMAP-Rule" id="MF_01027"/>
    </source>
</evidence>
<proteinExistence type="inferred from homology"/>
<dbReference type="SUPFAM" id="SSF53732">
    <property type="entry name" value="Aconitase iron-sulfur domain"/>
    <property type="match status" value="1"/>
</dbReference>
<dbReference type="GO" id="GO:0003861">
    <property type="term" value="F:3-isopropylmalate dehydratase activity"/>
    <property type="evidence" value="ECO:0007669"/>
    <property type="project" value="UniProtKB-UniRule"/>
</dbReference>
<dbReference type="GO" id="GO:0046872">
    <property type="term" value="F:metal ion binding"/>
    <property type="evidence" value="ECO:0007669"/>
    <property type="project" value="UniProtKB-KW"/>
</dbReference>
<comment type="caution">
    <text evidence="9">The sequence shown here is derived from an EMBL/GenBank/DDBJ whole genome shotgun (WGS) entry which is preliminary data.</text>
</comment>
<feature type="binding site" evidence="7">
    <location>
        <position position="364"/>
    </location>
    <ligand>
        <name>[4Fe-4S] cluster</name>
        <dbReference type="ChEBI" id="CHEBI:49883"/>
    </ligand>
</feature>
<dbReference type="GO" id="GO:0009098">
    <property type="term" value="P:L-leucine biosynthetic process"/>
    <property type="evidence" value="ECO:0007669"/>
    <property type="project" value="UniProtKB-UniRule"/>
</dbReference>
<keyword evidence="7" id="KW-0028">Amino-acid biosynthesis</keyword>
<dbReference type="Proteomes" id="UP000278036">
    <property type="component" value="Unassembled WGS sequence"/>
</dbReference>
<evidence type="ECO:0000313" key="11">
    <source>
        <dbReference type="Proteomes" id="UP000274097"/>
    </source>
</evidence>
<evidence type="ECO:0000256" key="3">
    <source>
        <dbReference type="ARBA" id="ARBA00022723"/>
    </source>
</evidence>
<dbReference type="InterPro" id="IPR050067">
    <property type="entry name" value="IPM_dehydratase_rel_enz"/>
</dbReference>
<dbReference type="PANTHER" id="PTHR43822">
    <property type="entry name" value="HOMOACONITASE, MITOCHONDRIAL-RELATED"/>
    <property type="match status" value="1"/>
</dbReference>
<keyword evidence="4 7" id="KW-0408">Iron</keyword>
<dbReference type="Pfam" id="PF00330">
    <property type="entry name" value="Aconitase"/>
    <property type="match status" value="2"/>
</dbReference>
<keyword evidence="7" id="KW-0432">Leucine biosynthesis</keyword>
<feature type="domain" description="Aconitase/3-isopropylmalate dehydratase large subunit alpha/beta/alpha" evidence="8">
    <location>
        <begin position="288"/>
        <end position="412"/>
    </location>
</feature>
<dbReference type="Gene3D" id="3.30.499.10">
    <property type="entry name" value="Aconitase, domain 3"/>
    <property type="match status" value="2"/>
</dbReference>
<evidence type="ECO:0000313" key="9">
    <source>
        <dbReference type="EMBL" id="RKK05078.1"/>
    </source>
</evidence>
<dbReference type="EMBL" id="RAQU01000024">
    <property type="protein sequence ID" value="RKK05078.1"/>
    <property type="molecule type" value="Genomic_DNA"/>
</dbReference>
<comment type="catalytic activity">
    <reaction evidence="7">
        <text>(2R,3S)-3-isopropylmalate = (2S)-2-isopropylmalate</text>
        <dbReference type="Rhea" id="RHEA:32287"/>
        <dbReference type="ChEBI" id="CHEBI:1178"/>
        <dbReference type="ChEBI" id="CHEBI:35121"/>
        <dbReference type="EC" id="4.2.1.33"/>
    </reaction>
</comment>
<dbReference type="UniPathway" id="UPA00048">
    <property type="reaction ID" value="UER00071"/>
</dbReference>
<feature type="binding site" evidence="7">
    <location>
        <position position="361"/>
    </location>
    <ligand>
        <name>[4Fe-4S] cluster</name>
        <dbReference type="ChEBI" id="CHEBI:49883"/>
    </ligand>
</feature>
<dbReference type="InterPro" id="IPR011826">
    <property type="entry name" value="HAcnase/IPMdehydase_lsu_prok"/>
</dbReference>
<dbReference type="PANTHER" id="PTHR43822:SF16">
    <property type="entry name" value="3-ISOPROPYLMALATE DEHYDRATASE LARGE SUBUNIT 2"/>
    <property type="match status" value="1"/>
</dbReference>
<evidence type="ECO:0000313" key="10">
    <source>
        <dbReference type="EMBL" id="RMI25150.1"/>
    </source>
</evidence>
<dbReference type="HAMAP" id="MF_01027">
    <property type="entry name" value="LeuC_type2"/>
    <property type="match status" value="1"/>
</dbReference>
<feature type="domain" description="Aconitase/3-isopropylmalate dehydratase large subunit alpha/beta/alpha" evidence="8">
    <location>
        <begin position="8"/>
        <end position="287"/>
    </location>
</feature>
<comment type="similarity">
    <text evidence="7">Belongs to the aconitase/IPM isomerase family. LeuC type 2 subfamily.</text>
</comment>
<evidence type="ECO:0000256" key="1">
    <source>
        <dbReference type="ARBA" id="ARBA00011271"/>
    </source>
</evidence>
<name>A0A3A9JWD6_9PROT</name>
<sequence length="428" mass="44071">MKDGTITQKILAAHAVGGAAPAGAIVTIRPDVVLLNDVSGPLAFEQFDAMGAPRPFDPQRIVLVADHFAPAPDVTAAGAIAMTRDFARKHGIPHYYEPGRGGIEHTLLAELGMVGHGTVVFGADSHTCTAGAFNALGIGFGSTDLAGALATGQLWMRVPDSIRVELTGKPGPFVTGKDVILELIRRIGSDGAADAALEFGGPGVAALGIDERMAVANMAVEGGADMCVFEGDAQSIADMAKRGVPAAPPVAADADAHYRQHIEIDLSALTPMVAKPPSPASGVPVEALRGQKVDQVYVGNCSNGTMTDLRQVAEILRGRQVAQGVRMVVVPATQKIWREALAEGLLEIFAAAGAAVSTPTCGACFGGHMGILAAGETAIATTNRNYRGRMGHPDSQVFLSNAWVAAAAAVMGEIVPPAEVARMLEPAA</sequence>
<dbReference type="PRINTS" id="PR00415">
    <property type="entry name" value="ACONITASE"/>
</dbReference>
<keyword evidence="11" id="KW-1185">Reference proteome</keyword>
<comment type="function">
    <text evidence="7">Catalyzes the isomerization between 2-isopropylmalate and 3-isopropylmalate, via the formation of 2-isopropylmaleate.</text>
</comment>
<organism evidence="9 12">
    <name type="scientific">Teichococcus wenyumeiae</name>
    <dbReference type="NCBI Taxonomy" id="2478470"/>
    <lineage>
        <taxon>Bacteria</taxon>
        <taxon>Pseudomonadati</taxon>
        <taxon>Pseudomonadota</taxon>
        <taxon>Alphaproteobacteria</taxon>
        <taxon>Acetobacterales</taxon>
        <taxon>Roseomonadaceae</taxon>
        <taxon>Roseomonas</taxon>
    </lineage>
</organism>
<dbReference type="InterPro" id="IPR036008">
    <property type="entry name" value="Aconitase_4Fe-4S_dom"/>
</dbReference>
<dbReference type="AlphaFoldDB" id="A0A3A9JWD6"/>